<protein>
    <submittedName>
        <fullName evidence="2">Uncharacterized protein</fullName>
    </submittedName>
</protein>
<name>A0A0F9C984_9ZZZZ</name>
<keyword evidence="1" id="KW-0472">Membrane</keyword>
<dbReference type="EMBL" id="LAZR01034209">
    <property type="protein sequence ID" value="KKL45943.1"/>
    <property type="molecule type" value="Genomic_DNA"/>
</dbReference>
<proteinExistence type="predicted"/>
<reference evidence="2" key="1">
    <citation type="journal article" date="2015" name="Nature">
        <title>Complex archaea that bridge the gap between prokaryotes and eukaryotes.</title>
        <authorList>
            <person name="Spang A."/>
            <person name="Saw J.H."/>
            <person name="Jorgensen S.L."/>
            <person name="Zaremba-Niedzwiedzka K."/>
            <person name="Martijn J."/>
            <person name="Lind A.E."/>
            <person name="van Eijk R."/>
            <person name="Schleper C."/>
            <person name="Guy L."/>
            <person name="Ettema T.J."/>
        </authorList>
    </citation>
    <scope>NUCLEOTIDE SEQUENCE</scope>
</reference>
<dbReference type="AlphaFoldDB" id="A0A0F9C984"/>
<keyword evidence="1" id="KW-1133">Transmembrane helix</keyword>
<sequence>MTIFLWLCFISYVFGTISRMYILKNSSYPRKVEINADWDFFYAIVSFFLAVWVGILLFGG</sequence>
<organism evidence="2">
    <name type="scientific">marine sediment metagenome</name>
    <dbReference type="NCBI Taxonomy" id="412755"/>
    <lineage>
        <taxon>unclassified sequences</taxon>
        <taxon>metagenomes</taxon>
        <taxon>ecological metagenomes</taxon>
    </lineage>
</organism>
<gene>
    <name evidence="2" type="ORF">LCGC14_2350590</name>
</gene>
<evidence type="ECO:0000256" key="1">
    <source>
        <dbReference type="SAM" id="Phobius"/>
    </source>
</evidence>
<comment type="caution">
    <text evidence="2">The sequence shown here is derived from an EMBL/GenBank/DDBJ whole genome shotgun (WGS) entry which is preliminary data.</text>
</comment>
<evidence type="ECO:0000313" key="2">
    <source>
        <dbReference type="EMBL" id="KKL45943.1"/>
    </source>
</evidence>
<keyword evidence="1" id="KW-0812">Transmembrane</keyword>
<feature type="transmembrane region" description="Helical" evidence="1">
    <location>
        <begin position="39"/>
        <end position="59"/>
    </location>
</feature>
<accession>A0A0F9C984</accession>